<organism evidence="5 6">
    <name type="scientific">Stylonychia lemnae</name>
    <name type="common">Ciliate</name>
    <dbReference type="NCBI Taxonomy" id="5949"/>
    <lineage>
        <taxon>Eukaryota</taxon>
        <taxon>Sar</taxon>
        <taxon>Alveolata</taxon>
        <taxon>Ciliophora</taxon>
        <taxon>Intramacronucleata</taxon>
        <taxon>Spirotrichea</taxon>
        <taxon>Stichotrichia</taxon>
        <taxon>Sporadotrichida</taxon>
        <taxon>Oxytrichidae</taxon>
        <taxon>Stylonychinae</taxon>
        <taxon>Stylonychia</taxon>
    </lineage>
</organism>
<dbReference type="PANTHER" id="PTHR20913">
    <property type="entry name" value="TBC1 DOMAIN FAMILY MEMBER 20/GTPASE"/>
    <property type="match status" value="1"/>
</dbReference>
<dbReference type="GO" id="GO:0005789">
    <property type="term" value="C:endoplasmic reticulum membrane"/>
    <property type="evidence" value="ECO:0007669"/>
    <property type="project" value="TreeGrafter"/>
</dbReference>
<evidence type="ECO:0000256" key="3">
    <source>
        <dbReference type="SAM" id="MobiDB-lite"/>
    </source>
</evidence>
<evidence type="ECO:0000256" key="2">
    <source>
        <dbReference type="SAM" id="Coils"/>
    </source>
</evidence>
<feature type="transmembrane region" description="Helical" evidence="4">
    <location>
        <begin position="496"/>
        <end position="516"/>
    </location>
</feature>
<dbReference type="InterPro" id="IPR045913">
    <property type="entry name" value="TBC20/Gyp8-like"/>
</dbReference>
<dbReference type="GO" id="GO:0005096">
    <property type="term" value="F:GTPase activator activity"/>
    <property type="evidence" value="ECO:0007669"/>
    <property type="project" value="UniProtKB-KW"/>
</dbReference>
<evidence type="ECO:0000256" key="1">
    <source>
        <dbReference type="ARBA" id="ARBA00022468"/>
    </source>
</evidence>
<proteinExistence type="predicted"/>
<dbReference type="InParanoid" id="A0A078AQX2"/>
<keyword evidence="2" id="KW-0175">Coiled coil</keyword>
<dbReference type="OrthoDB" id="313290at2759"/>
<reference evidence="5 6" key="1">
    <citation type="submission" date="2014-06" db="EMBL/GenBank/DDBJ databases">
        <authorList>
            <person name="Swart Estienne"/>
        </authorList>
    </citation>
    <scope>NUCLEOTIDE SEQUENCE [LARGE SCALE GENOMIC DNA]</scope>
    <source>
        <strain evidence="5 6">130c</strain>
    </source>
</reference>
<name>A0A078AQX2_STYLE</name>
<dbReference type="PANTHER" id="PTHR20913:SF7">
    <property type="entry name" value="RE60063P"/>
    <property type="match status" value="1"/>
</dbReference>
<feature type="region of interest" description="Disordered" evidence="3">
    <location>
        <begin position="340"/>
        <end position="360"/>
    </location>
</feature>
<keyword evidence="4" id="KW-0812">Transmembrane</keyword>
<keyword evidence="1" id="KW-0343">GTPase activation</keyword>
<evidence type="ECO:0000256" key="4">
    <source>
        <dbReference type="SAM" id="Phobius"/>
    </source>
</evidence>
<protein>
    <submittedName>
        <fullName evidence="5">Tbc1 domain family member 20</fullName>
    </submittedName>
</protein>
<accession>A0A078AQX2</accession>
<dbReference type="InterPro" id="IPR035969">
    <property type="entry name" value="Rab-GAP_TBC_sf"/>
</dbReference>
<dbReference type="Proteomes" id="UP000039865">
    <property type="component" value="Unassembled WGS sequence"/>
</dbReference>
<dbReference type="EMBL" id="CCKQ01013180">
    <property type="protein sequence ID" value="CDW84820.1"/>
    <property type="molecule type" value="Genomic_DNA"/>
</dbReference>
<dbReference type="GO" id="GO:0006888">
    <property type="term" value="P:endoplasmic reticulum to Golgi vesicle-mediated transport"/>
    <property type="evidence" value="ECO:0007669"/>
    <property type="project" value="TreeGrafter"/>
</dbReference>
<evidence type="ECO:0000313" key="6">
    <source>
        <dbReference type="Proteomes" id="UP000039865"/>
    </source>
</evidence>
<feature type="coiled-coil region" evidence="2">
    <location>
        <begin position="430"/>
        <end position="457"/>
    </location>
</feature>
<keyword evidence="6" id="KW-1185">Reference proteome</keyword>
<keyword evidence="4" id="KW-1133">Transmembrane helix</keyword>
<dbReference type="Gene3D" id="1.10.472.80">
    <property type="entry name" value="Ypt/Rab-GAP domain of gyp1p, domain 3"/>
    <property type="match status" value="1"/>
</dbReference>
<dbReference type="AlphaFoldDB" id="A0A078AQX2"/>
<dbReference type="SUPFAM" id="SSF47923">
    <property type="entry name" value="Ypt/Rab-GAP domain of gyp1p"/>
    <property type="match status" value="1"/>
</dbReference>
<sequence length="539" mass="62867">MDQSLPVSARTESEIENKKHYILSILHQDVVNIEQLKKVAITYHGFVNQELRQYIWPLLMNVVEKNNLPSLNSNSPKFQIKNKYQADWKYSNDINTQITFHTARLASQKFVGNYMKSTFALEFEDKWRMMIDIICQEDYELYQMLQEVHGNLNFTLSWLLTWFSHDIDNLEVVQRIFDVCLTHQHFEIYMAIVIIMSQKQKLVSENTHNDIVVTLYIVFQSLNSFYKELDFDYLILQASDMYQRHPFENYNLSINKTDQNTLDEISQSQIESQQSSKFVSPDYCEMQKIKKNRGGSLHRRTKTLVSGRINDNALTDDQLDLLQMDSYSLVLNTMKGSKSTQMNSISEEESENQQSLENKNQNGLVIEPNDEKRNLRHIAPELIQSVDVLNNGIQKHHRAPEKQNIMYNSVHIMNNIPIDIRPDINEQKKAQILLRRINTIENETQELKRQISIMSNSGHAIGGQASSSMIRRSSVNLEQEKQKLIGEIQSGKQISMFWAIILLVHILLLLIGLQFYKTSYSQAEGNYNNNVLENINRDF</sequence>
<gene>
    <name evidence="5" type="primary">Contig19398.g20566</name>
    <name evidence="5" type="ORF">STYLEM_13888</name>
</gene>
<evidence type="ECO:0000313" key="5">
    <source>
        <dbReference type="EMBL" id="CDW84820.1"/>
    </source>
</evidence>
<keyword evidence="4" id="KW-0472">Membrane</keyword>